<evidence type="ECO:0000256" key="1">
    <source>
        <dbReference type="SAM" id="MobiDB-lite"/>
    </source>
</evidence>
<evidence type="ECO:0000313" key="2">
    <source>
        <dbReference type="EMBL" id="CAE8635368.1"/>
    </source>
</evidence>
<proteinExistence type="predicted"/>
<feature type="compositionally biased region" description="Low complexity" evidence="1">
    <location>
        <begin position="91"/>
        <end position="105"/>
    </location>
</feature>
<sequence>ERQAPVQRPRSAPCSSAVPRPSLLSSTQPGRRDLWGEVATGVTQHLVNQAARPQSPGQVTFEGLEDNSDSDDSDSDGQDTAALASRWGLGPKAKAAPAVPKAAPKSGWLSPDSSDSD</sequence>
<accession>A0A813HCV7</accession>
<gene>
    <name evidence="2" type="ORF">PGLA1383_LOCUS50964</name>
</gene>
<comment type="caution">
    <text evidence="2">The sequence shown here is derived from an EMBL/GenBank/DDBJ whole genome shotgun (WGS) entry which is preliminary data.</text>
</comment>
<feature type="non-terminal residue" evidence="2">
    <location>
        <position position="117"/>
    </location>
</feature>
<evidence type="ECO:0000313" key="3">
    <source>
        <dbReference type="Proteomes" id="UP000654075"/>
    </source>
</evidence>
<feature type="region of interest" description="Disordered" evidence="1">
    <location>
        <begin position="47"/>
        <end position="117"/>
    </location>
</feature>
<dbReference type="EMBL" id="CAJNNV010031274">
    <property type="protein sequence ID" value="CAE8635368.1"/>
    <property type="molecule type" value="Genomic_DNA"/>
</dbReference>
<feature type="region of interest" description="Disordered" evidence="1">
    <location>
        <begin position="1"/>
        <end position="30"/>
    </location>
</feature>
<reference evidence="2" key="1">
    <citation type="submission" date="2021-02" db="EMBL/GenBank/DDBJ databases">
        <authorList>
            <person name="Dougan E. K."/>
            <person name="Rhodes N."/>
            <person name="Thang M."/>
            <person name="Chan C."/>
        </authorList>
    </citation>
    <scope>NUCLEOTIDE SEQUENCE</scope>
</reference>
<feature type="compositionally biased region" description="Polar residues" evidence="1">
    <location>
        <begin position="47"/>
        <end position="58"/>
    </location>
</feature>
<keyword evidence="3" id="KW-1185">Reference proteome</keyword>
<dbReference type="Proteomes" id="UP000654075">
    <property type="component" value="Unassembled WGS sequence"/>
</dbReference>
<organism evidence="2 3">
    <name type="scientific">Polarella glacialis</name>
    <name type="common">Dinoflagellate</name>
    <dbReference type="NCBI Taxonomy" id="89957"/>
    <lineage>
        <taxon>Eukaryota</taxon>
        <taxon>Sar</taxon>
        <taxon>Alveolata</taxon>
        <taxon>Dinophyceae</taxon>
        <taxon>Suessiales</taxon>
        <taxon>Suessiaceae</taxon>
        <taxon>Polarella</taxon>
    </lineage>
</organism>
<feature type="compositionally biased region" description="Acidic residues" evidence="1">
    <location>
        <begin position="63"/>
        <end position="77"/>
    </location>
</feature>
<protein>
    <submittedName>
        <fullName evidence="2">Uncharacterized protein</fullName>
    </submittedName>
</protein>
<name>A0A813HCV7_POLGL</name>
<dbReference type="AlphaFoldDB" id="A0A813HCV7"/>